<organism evidence="5 6">
    <name type="scientific">Dermatophilus congolensis</name>
    <dbReference type="NCBI Taxonomy" id="1863"/>
    <lineage>
        <taxon>Bacteria</taxon>
        <taxon>Bacillati</taxon>
        <taxon>Actinomycetota</taxon>
        <taxon>Actinomycetes</taxon>
        <taxon>Micrococcales</taxon>
        <taxon>Dermatophilaceae</taxon>
        <taxon>Dermatophilus</taxon>
    </lineage>
</organism>
<dbReference type="OrthoDB" id="9784774at2"/>
<dbReference type="STRING" id="1121387.GCA_000429885_00217"/>
<dbReference type="EMBL" id="LT906453">
    <property type="protein sequence ID" value="SNV23585.1"/>
    <property type="molecule type" value="Genomic_DNA"/>
</dbReference>
<evidence type="ECO:0000313" key="6">
    <source>
        <dbReference type="Proteomes" id="UP000242637"/>
    </source>
</evidence>
<evidence type="ECO:0000256" key="2">
    <source>
        <dbReference type="PIRSR" id="PIRSR601310-3"/>
    </source>
</evidence>
<sequence length="144" mass="15878">MSTVFTRIINGEIPGRFIWSDEHCVAFLTAGPITPGHTLVVPRDEITQWTEATPELIAHLTGVAHTIGKAIQAEWESPRIGLLAQGFEVPHLHLHVWAAYSTKDFDLSAVNDSPDPAMMDQAAQRLRNRLHTQLEGTPTATHIA</sequence>
<dbReference type="InterPro" id="IPR001310">
    <property type="entry name" value="Histidine_triad_HIT"/>
</dbReference>
<feature type="active site" description="Tele-AMP-histidine intermediate" evidence="1">
    <location>
        <position position="93"/>
    </location>
</feature>
<dbReference type="GeneID" id="63460040"/>
<dbReference type="GO" id="GO:0003824">
    <property type="term" value="F:catalytic activity"/>
    <property type="evidence" value="ECO:0007669"/>
    <property type="project" value="InterPro"/>
</dbReference>
<dbReference type="PRINTS" id="PR00332">
    <property type="entry name" value="HISTRIAD"/>
</dbReference>
<name>A0A239VMQ3_9MICO</name>
<dbReference type="Pfam" id="PF01230">
    <property type="entry name" value="HIT"/>
    <property type="match status" value="1"/>
</dbReference>
<dbReference type="PROSITE" id="PS51084">
    <property type="entry name" value="HIT_2"/>
    <property type="match status" value="1"/>
</dbReference>
<gene>
    <name evidence="5" type="primary">hit</name>
    <name evidence="5" type="ORF">SAMEA4475696_01847</name>
</gene>
<feature type="short sequence motif" description="Histidine triad motif" evidence="2 3">
    <location>
        <begin position="91"/>
        <end position="95"/>
    </location>
</feature>
<evidence type="ECO:0000259" key="4">
    <source>
        <dbReference type="PROSITE" id="PS51084"/>
    </source>
</evidence>
<feature type="domain" description="HIT" evidence="4">
    <location>
        <begin position="4"/>
        <end position="107"/>
    </location>
</feature>
<dbReference type="KEGG" id="dco:SAMEA4475696_1847"/>
<keyword evidence="6" id="KW-1185">Reference proteome</keyword>
<dbReference type="PANTHER" id="PTHR46648:SF1">
    <property type="entry name" value="ADENOSINE 5'-MONOPHOSPHORAMIDASE HNT1"/>
    <property type="match status" value="1"/>
</dbReference>
<dbReference type="Proteomes" id="UP000242637">
    <property type="component" value="Chromosome 1"/>
</dbReference>
<dbReference type="RefSeq" id="WP_028326377.1">
    <property type="nucleotide sequence ID" value="NZ_JAAFNI010000001.1"/>
</dbReference>
<dbReference type="Gene3D" id="3.30.428.10">
    <property type="entry name" value="HIT-like"/>
    <property type="match status" value="1"/>
</dbReference>
<dbReference type="PANTHER" id="PTHR46648">
    <property type="entry name" value="HIT FAMILY PROTEIN 1"/>
    <property type="match status" value="1"/>
</dbReference>
<dbReference type="GO" id="GO:0009117">
    <property type="term" value="P:nucleotide metabolic process"/>
    <property type="evidence" value="ECO:0007669"/>
    <property type="project" value="TreeGrafter"/>
</dbReference>
<evidence type="ECO:0000256" key="1">
    <source>
        <dbReference type="PIRSR" id="PIRSR601310-1"/>
    </source>
</evidence>
<evidence type="ECO:0000256" key="3">
    <source>
        <dbReference type="PROSITE-ProRule" id="PRU00464"/>
    </source>
</evidence>
<protein>
    <submittedName>
        <fullName evidence="5">Purine nucleoside phosphoramidase</fullName>
    </submittedName>
</protein>
<accession>A0A239VMQ3</accession>
<proteinExistence type="predicted"/>
<dbReference type="SUPFAM" id="SSF54197">
    <property type="entry name" value="HIT-like"/>
    <property type="match status" value="1"/>
</dbReference>
<dbReference type="InterPro" id="IPR036265">
    <property type="entry name" value="HIT-like_sf"/>
</dbReference>
<dbReference type="InterPro" id="IPR011146">
    <property type="entry name" value="HIT-like"/>
</dbReference>
<evidence type="ECO:0000313" key="5">
    <source>
        <dbReference type="EMBL" id="SNV23585.1"/>
    </source>
</evidence>
<dbReference type="AlphaFoldDB" id="A0A239VMQ3"/>
<reference evidence="5 6" key="1">
    <citation type="submission" date="2017-06" db="EMBL/GenBank/DDBJ databases">
        <authorList>
            <consortium name="Pathogen Informatics"/>
        </authorList>
    </citation>
    <scope>NUCLEOTIDE SEQUENCE [LARGE SCALE GENOMIC DNA]</scope>
    <source>
        <strain evidence="5 6">NCTC13039</strain>
    </source>
</reference>